<comment type="caution">
    <text evidence="1">The sequence shown here is derived from an EMBL/GenBank/DDBJ whole genome shotgun (WGS) entry which is preliminary data.</text>
</comment>
<keyword evidence="2" id="KW-1185">Reference proteome</keyword>
<organism evidence="1 2">
    <name type="scientific">Hydnum rufescens UP504</name>
    <dbReference type="NCBI Taxonomy" id="1448309"/>
    <lineage>
        <taxon>Eukaryota</taxon>
        <taxon>Fungi</taxon>
        <taxon>Dikarya</taxon>
        <taxon>Basidiomycota</taxon>
        <taxon>Agaricomycotina</taxon>
        <taxon>Agaricomycetes</taxon>
        <taxon>Cantharellales</taxon>
        <taxon>Hydnaceae</taxon>
        <taxon>Hydnum</taxon>
    </lineage>
</organism>
<proteinExistence type="predicted"/>
<dbReference type="AlphaFoldDB" id="A0A9P6ABH4"/>
<evidence type="ECO:0000313" key="2">
    <source>
        <dbReference type="Proteomes" id="UP000886523"/>
    </source>
</evidence>
<reference evidence="1" key="1">
    <citation type="journal article" date="2020" name="Nat. Commun.">
        <title>Large-scale genome sequencing of mycorrhizal fungi provides insights into the early evolution of symbiotic traits.</title>
        <authorList>
            <person name="Miyauchi S."/>
            <person name="Kiss E."/>
            <person name="Kuo A."/>
            <person name="Drula E."/>
            <person name="Kohler A."/>
            <person name="Sanchez-Garcia M."/>
            <person name="Morin E."/>
            <person name="Andreopoulos B."/>
            <person name="Barry K.W."/>
            <person name="Bonito G."/>
            <person name="Buee M."/>
            <person name="Carver A."/>
            <person name="Chen C."/>
            <person name="Cichocki N."/>
            <person name="Clum A."/>
            <person name="Culley D."/>
            <person name="Crous P.W."/>
            <person name="Fauchery L."/>
            <person name="Girlanda M."/>
            <person name="Hayes R.D."/>
            <person name="Keri Z."/>
            <person name="LaButti K."/>
            <person name="Lipzen A."/>
            <person name="Lombard V."/>
            <person name="Magnuson J."/>
            <person name="Maillard F."/>
            <person name="Murat C."/>
            <person name="Nolan M."/>
            <person name="Ohm R.A."/>
            <person name="Pangilinan J."/>
            <person name="Pereira M.F."/>
            <person name="Perotto S."/>
            <person name="Peter M."/>
            <person name="Pfister S."/>
            <person name="Riley R."/>
            <person name="Sitrit Y."/>
            <person name="Stielow J.B."/>
            <person name="Szollosi G."/>
            <person name="Zifcakova L."/>
            <person name="Stursova M."/>
            <person name="Spatafora J.W."/>
            <person name="Tedersoo L."/>
            <person name="Vaario L.M."/>
            <person name="Yamada A."/>
            <person name="Yan M."/>
            <person name="Wang P."/>
            <person name="Xu J."/>
            <person name="Bruns T."/>
            <person name="Baldrian P."/>
            <person name="Vilgalys R."/>
            <person name="Dunand C."/>
            <person name="Henrissat B."/>
            <person name="Grigoriev I.V."/>
            <person name="Hibbett D."/>
            <person name="Nagy L.G."/>
            <person name="Martin F.M."/>
        </authorList>
    </citation>
    <scope>NUCLEOTIDE SEQUENCE</scope>
    <source>
        <strain evidence="1">UP504</strain>
    </source>
</reference>
<name>A0A9P6ABH4_9AGAM</name>
<dbReference type="EMBL" id="MU129709">
    <property type="protein sequence ID" value="KAF9502697.1"/>
    <property type="molecule type" value="Genomic_DNA"/>
</dbReference>
<evidence type="ECO:0000313" key="1">
    <source>
        <dbReference type="EMBL" id="KAF9502697.1"/>
    </source>
</evidence>
<dbReference type="Proteomes" id="UP000886523">
    <property type="component" value="Unassembled WGS sequence"/>
</dbReference>
<accession>A0A9P6ABH4</accession>
<gene>
    <name evidence="1" type="ORF">BS47DRAFT_1403221</name>
</gene>
<protein>
    <submittedName>
        <fullName evidence="1">Uncharacterized protein</fullName>
    </submittedName>
</protein>
<sequence length="89" mass="10208">MSKDGQLVQADGLSLPHGDLDDGVHSFDLFNQEVSFPEEQQKARTKKWVEPYDAKELKGQMAEHPNCMYVEWPQQVPVNQPTMDLEHNV</sequence>